<proteinExistence type="predicted"/>
<dbReference type="EMBL" id="CADCUV010000003">
    <property type="protein sequence ID" value="CAA9381912.1"/>
    <property type="molecule type" value="Genomic_DNA"/>
</dbReference>
<protein>
    <submittedName>
        <fullName evidence="1">Uncharacterized protein</fullName>
    </submittedName>
</protein>
<accession>A0A6J4NA94</accession>
<gene>
    <name evidence="1" type="ORF">AVDCRST_MAG22-13</name>
</gene>
<dbReference type="AlphaFoldDB" id="A0A6J4NA94"/>
<sequence length="65" mass="7476">MKPRDTDASSSEFRDPFSLREAWTEAAFWIAEERRATLRGDPTGEVFARLAFELCVRRTQDVEPG</sequence>
<reference evidence="1" key="1">
    <citation type="submission" date="2020-02" db="EMBL/GenBank/DDBJ databases">
        <authorList>
            <person name="Meier V. D."/>
        </authorList>
    </citation>
    <scope>NUCLEOTIDE SEQUENCE</scope>
    <source>
        <strain evidence="1">AVDCRST_MAG22</strain>
    </source>
</reference>
<evidence type="ECO:0000313" key="1">
    <source>
        <dbReference type="EMBL" id="CAA9381912.1"/>
    </source>
</evidence>
<name>A0A6J4NA94_9ACTN</name>
<organism evidence="1">
    <name type="scientific">uncultured Rubrobacteraceae bacterium</name>
    <dbReference type="NCBI Taxonomy" id="349277"/>
    <lineage>
        <taxon>Bacteria</taxon>
        <taxon>Bacillati</taxon>
        <taxon>Actinomycetota</taxon>
        <taxon>Rubrobacteria</taxon>
        <taxon>Rubrobacterales</taxon>
        <taxon>Rubrobacteraceae</taxon>
        <taxon>environmental samples</taxon>
    </lineage>
</organism>